<keyword evidence="9 15" id="KW-0067">ATP-binding</keyword>
<dbReference type="GO" id="GO:0005886">
    <property type="term" value="C:plasma membrane"/>
    <property type="evidence" value="ECO:0007669"/>
    <property type="project" value="UniProtKB-SubCell"/>
</dbReference>
<dbReference type="InterPro" id="IPR059000">
    <property type="entry name" value="ATPase_P-type_domA"/>
</dbReference>
<evidence type="ECO:0000259" key="16">
    <source>
        <dbReference type="Pfam" id="PF00122"/>
    </source>
</evidence>
<dbReference type="NCBIfam" id="TIGR01525">
    <property type="entry name" value="ATPase-IB_hvy"/>
    <property type="match status" value="1"/>
</dbReference>
<dbReference type="SFLD" id="SFLDF00027">
    <property type="entry name" value="p-type_atpase"/>
    <property type="match status" value="1"/>
</dbReference>
<dbReference type="EC" id="3.6.3.4" evidence="17"/>
<keyword evidence="10" id="KW-0460">Magnesium</keyword>
<dbReference type="GO" id="GO:0012505">
    <property type="term" value="C:endomembrane system"/>
    <property type="evidence" value="ECO:0007669"/>
    <property type="project" value="UniProtKB-SubCell"/>
</dbReference>
<evidence type="ECO:0000256" key="14">
    <source>
        <dbReference type="ARBA" id="ARBA00023136"/>
    </source>
</evidence>
<reference evidence="17 18" key="1">
    <citation type="submission" date="2018-03" db="EMBL/GenBank/DDBJ databases">
        <title>Draft Genome Sequences of the Obligatory Marine Myxobacteria Enhygromyxa salina SWB007.</title>
        <authorList>
            <person name="Poehlein A."/>
            <person name="Moghaddam J.A."/>
            <person name="Harms H."/>
            <person name="Alanjari M."/>
            <person name="Koenig G.M."/>
            <person name="Daniel R."/>
            <person name="Schaeberle T.F."/>
        </authorList>
    </citation>
    <scope>NUCLEOTIDE SEQUENCE [LARGE SCALE GENOMIC DNA]</scope>
    <source>
        <strain evidence="17 18">SWB007</strain>
    </source>
</reference>
<dbReference type="Gene3D" id="2.70.150.10">
    <property type="entry name" value="Calcium-transporting ATPase, cytoplasmic transduction domain A"/>
    <property type="match status" value="1"/>
</dbReference>
<comment type="caution">
    <text evidence="15">Lacks conserved residue(s) required for the propagation of feature annotation.</text>
</comment>
<name>A0A2S9YTL2_9BACT</name>
<keyword evidence="13" id="KW-0406">Ion transport</keyword>
<dbReference type="EMBL" id="PVNL01000041">
    <property type="protein sequence ID" value="PRQ08455.1"/>
    <property type="molecule type" value="Genomic_DNA"/>
</dbReference>
<evidence type="ECO:0000256" key="6">
    <source>
        <dbReference type="ARBA" id="ARBA00022692"/>
    </source>
</evidence>
<evidence type="ECO:0000256" key="12">
    <source>
        <dbReference type="ARBA" id="ARBA00022989"/>
    </source>
</evidence>
<dbReference type="GO" id="GO:0005524">
    <property type="term" value="F:ATP binding"/>
    <property type="evidence" value="ECO:0007669"/>
    <property type="project" value="UniProtKB-UniRule"/>
</dbReference>
<dbReference type="SFLD" id="SFLDG00002">
    <property type="entry name" value="C1.7:_P-type_atpase_like"/>
    <property type="match status" value="1"/>
</dbReference>
<keyword evidence="5" id="KW-0597">Phosphoprotein</keyword>
<dbReference type="PANTHER" id="PTHR43520">
    <property type="entry name" value="ATP7, ISOFORM B"/>
    <property type="match status" value="1"/>
</dbReference>
<evidence type="ECO:0000256" key="7">
    <source>
        <dbReference type="ARBA" id="ARBA00022723"/>
    </source>
</evidence>
<dbReference type="SUPFAM" id="SSF56784">
    <property type="entry name" value="HAD-like"/>
    <property type="match status" value="1"/>
</dbReference>
<dbReference type="RefSeq" id="WP_181233503.1">
    <property type="nucleotide sequence ID" value="NZ_PVNL01000041.1"/>
</dbReference>
<dbReference type="PANTHER" id="PTHR43520:SF5">
    <property type="entry name" value="CATION-TRANSPORTING P-TYPE ATPASE-RELATED"/>
    <property type="match status" value="1"/>
</dbReference>
<feature type="transmembrane region" description="Helical" evidence="15">
    <location>
        <begin position="106"/>
        <end position="133"/>
    </location>
</feature>
<dbReference type="InterPro" id="IPR023214">
    <property type="entry name" value="HAD_sf"/>
</dbReference>
<keyword evidence="12 15" id="KW-1133">Transmembrane helix</keyword>
<dbReference type="GO" id="GO:0055070">
    <property type="term" value="P:copper ion homeostasis"/>
    <property type="evidence" value="ECO:0007669"/>
    <property type="project" value="TreeGrafter"/>
</dbReference>
<keyword evidence="7 15" id="KW-0479">Metal-binding</keyword>
<dbReference type="GO" id="GO:0005507">
    <property type="term" value="F:copper ion binding"/>
    <property type="evidence" value="ECO:0007669"/>
    <property type="project" value="TreeGrafter"/>
</dbReference>
<evidence type="ECO:0000313" key="17">
    <source>
        <dbReference type="EMBL" id="PRQ08455.1"/>
    </source>
</evidence>
<dbReference type="InterPro" id="IPR018303">
    <property type="entry name" value="ATPase_P-typ_P_site"/>
</dbReference>
<organism evidence="17 18">
    <name type="scientific">Enhygromyxa salina</name>
    <dbReference type="NCBI Taxonomy" id="215803"/>
    <lineage>
        <taxon>Bacteria</taxon>
        <taxon>Pseudomonadati</taxon>
        <taxon>Myxococcota</taxon>
        <taxon>Polyangia</taxon>
        <taxon>Nannocystales</taxon>
        <taxon>Nannocystaceae</taxon>
        <taxon>Enhygromyxa</taxon>
    </lineage>
</organism>
<dbReference type="NCBIfam" id="TIGR01494">
    <property type="entry name" value="ATPase_P-type"/>
    <property type="match status" value="1"/>
</dbReference>
<comment type="caution">
    <text evidence="17">The sequence shown here is derived from an EMBL/GenBank/DDBJ whole genome shotgun (WGS) entry which is preliminary data.</text>
</comment>
<accession>A0A2S9YTL2</accession>
<keyword evidence="17" id="KW-0378">Hydrolase</keyword>
<evidence type="ECO:0000256" key="5">
    <source>
        <dbReference type="ARBA" id="ARBA00022553"/>
    </source>
</evidence>
<evidence type="ECO:0000313" key="18">
    <source>
        <dbReference type="Proteomes" id="UP000238823"/>
    </source>
</evidence>
<comment type="similarity">
    <text evidence="2 15">Belongs to the cation transport ATPase (P-type) (TC 3.A.3) family. Type IB subfamily.</text>
</comment>
<dbReference type="Gene3D" id="3.40.1110.10">
    <property type="entry name" value="Calcium-transporting ATPase, cytoplasmic domain N"/>
    <property type="match status" value="1"/>
</dbReference>
<evidence type="ECO:0000256" key="8">
    <source>
        <dbReference type="ARBA" id="ARBA00022741"/>
    </source>
</evidence>
<dbReference type="Proteomes" id="UP000238823">
    <property type="component" value="Unassembled WGS sequence"/>
</dbReference>
<dbReference type="SUPFAM" id="SSF81653">
    <property type="entry name" value="Calcium ATPase, transduction domain A"/>
    <property type="match status" value="1"/>
</dbReference>
<dbReference type="AlphaFoldDB" id="A0A2S9YTL2"/>
<evidence type="ECO:0000256" key="1">
    <source>
        <dbReference type="ARBA" id="ARBA00004651"/>
    </source>
</evidence>
<feature type="transmembrane region" description="Helical" evidence="15">
    <location>
        <begin position="617"/>
        <end position="640"/>
    </location>
</feature>
<protein>
    <submittedName>
        <fullName evidence="17">Copper-transporting P-type ATPase</fullName>
        <ecNumber evidence="17">3.6.3.4</ecNumber>
    </submittedName>
</protein>
<evidence type="ECO:0000256" key="11">
    <source>
        <dbReference type="ARBA" id="ARBA00022967"/>
    </source>
</evidence>
<dbReference type="PROSITE" id="PS00154">
    <property type="entry name" value="ATPASE_E1_E2"/>
    <property type="match status" value="1"/>
</dbReference>
<dbReference type="GO" id="GO:0016887">
    <property type="term" value="F:ATP hydrolysis activity"/>
    <property type="evidence" value="ECO:0007669"/>
    <property type="project" value="InterPro"/>
</dbReference>
<proteinExistence type="inferred from homology"/>
<dbReference type="Pfam" id="PF00702">
    <property type="entry name" value="Hydrolase"/>
    <property type="match status" value="1"/>
</dbReference>
<keyword evidence="6 15" id="KW-0812">Transmembrane</keyword>
<keyword evidence="11" id="KW-1278">Translocase</keyword>
<keyword evidence="4 15" id="KW-1003">Cell membrane</keyword>
<keyword evidence="8 15" id="KW-0547">Nucleotide-binding</keyword>
<evidence type="ECO:0000256" key="10">
    <source>
        <dbReference type="ARBA" id="ARBA00022842"/>
    </source>
</evidence>
<evidence type="ECO:0000256" key="3">
    <source>
        <dbReference type="ARBA" id="ARBA00022448"/>
    </source>
</evidence>
<evidence type="ECO:0000256" key="2">
    <source>
        <dbReference type="ARBA" id="ARBA00006024"/>
    </source>
</evidence>
<evidence type="ECO:0000256" key="13">
    <source>
        <dbReference type="ARBA" id="ARBA00023065"/>
    </source>
</evidence>
<feature type="transmembrane region" description="Helical" evidence="15">
    <location>
        <begin position="62"/>
        <end position="85"/>
    </location>
</feature>
<comment type="subcellular location">
    <subcellularLocation>
        <location evidence="1">Cell membrane</location>
        <topology evidence="1">Multi-pass membrane protein</topology>
    </subcellularLocation>
</comment>
<evidence type="ECO:0000256" key="15">
    <source>
        <dbReference type="RuleBase" id="RU362081"/>
    </source>
</evidence>
<dbReference type="InterPro" id="IPR027256">
    <property type="entry name" value="P-typ_ATPase_IB"/>
</dbReference>
<dbReference type="SFLD" id="SFLDS00003">
    <property type="entry name" value="Haloacid_Dehalogenase"/>
    <property type="match status" value="1"/>
</dbReference>
<keyword evidence="14 15" id="KW-0472">Membrane</keyword>
<dbReference type="InterPro" id="IPR023299">
    <property type="entry name" value="ATPase_P-typ_cyto_dom_N"/>
</dbReference>
<dbReference type="Pfam" id="PF00122">
    <property type="entry name" value="E1-E2_ATPase"/>
    <property type="match status" value="1"/>
</dbReference>
<dbReference type="InterPro" id="IPR008250">
    <property type="entry name" value="ATPase_P-typ_transduc_dom_A_sf"/>
</dbReference>
<feature type="domain" description="P-type ATPase A" evidence="16">
    <location>
        <begin position="160"/>
        <end position="256"/>
    </location>
</feature>
<dbReference type="InterPro" id="IPR001757">
    <property type="entry name" value="P_typ_ATPase"/>
</dbReference>
<gene>
    <name evidence="17" type="primary">actP_1</name>
    <name evidence="17" type="ORF">ENSA7_17400</name>
</gene>
<evidence type="ECO:0000256" key="4">
    <source>
        <dbReference type="ARBA" id="ARBA00022475"/>
    </source>
</evidence>
<dbReference type="PRINTS" id="PR00119">
    <property type="entry name" value="CATATPASE"/>
</dbReference>
<keyword evidence="3" id="KW-0813">Transport</keyword>
<dbReference type="InterPro" id="IPR036412">
    <property type="entry name" value="HAD-like_sf"/>
</dbReference>
<dbReference type="GO" id="GO:0043682">
    <property type="term" value="F:P-type divalent copper transporter activity"/>
    <property type="evidence" value="ECO:0007669"/>
    <property type="project" value="TreeGrafter"/>
</dbReference>
<sequence>MSLILVIGALTAVGRGLYSDLTAVVEQPRDPASDPQAGEAATPLEAEIRELDVGLGFTGSGLAAAAAGVIVKAPIGMLALPCLLVPLERFAGHAWADARAKRKLSFAVLEFCGLVTALAAGHMVLCVLGLTIYQAGRRGLLATRRRTRDDLGEALDDWAERVWVIRDGVEVEIELAQLEVADHIVISAGQTLPCDGVLVSGSLAVDEHMLTGESMLVEKAPGDSVLGMTLVLSGRGVMEAQRTGAETMAARLADLIVRTESHEQRVEIRSEQLADSTALPTTGAGIVGLVVGGINGAAAGIWANCVDSLWLSAPISAVGLMRAGARHGIMIRDGRSLDLLADIDTVVFDKTGTLTLGTMTVAWLYPAEGRDRAELLRFAAGAERRQNHPIALAILAAARAEGLCPSTLEVGVPTYETGLGLRIEVEGAQVLLGSRKLLERAGISISPEIVERQAAAGALGHTTVCLAIDGEYAGLIELEPQLRPEAEAAVSALQARGLDTLILSGDDEAPTRALASALGIDRWHAQMLPEDKRDLILALRSEGRRVCFVGDGINDALAMRHCEVSISLTGASAIALDSAQIVLSDGRLSGITAALELGERSQTATRRIYRATVIPSFAGVGGVLVAGLGPVAMFGVYLVSQSITMGVALRSMRWAPSTALDDPTPPRS</sequence>
<dbReference type="InterPro" id="IPR044492">
    <property type="entry name" value="P_typ_ATPase_HD_dom"/>
</dbReference>
<dbReference type="Gene3D" id="3.40.50.1000">
    <property type="entry name" value="HAD superfamily/HAD-like"/>
    <property type="match status" value="1"/>
</dbReference>
<evidence type="ECO:0000256" key="9">
    <source>
        <dbReference type="ARBA" id="ARBA00022840"/>
    </source>
</evidence>